<feature type="compositionally biased region" description="Polar residues" evidence="1">
    <location>
        <begin position="263"/>
        <end position="273"/>
    </location>
</feature>
<sequence>MTGECPSLKVDRRFDEEGSSKASNHFPLPFQAALCSNARVTMVMVSVLDMQKTSVNAEIADSKFPRFSFGFTIRSTVHKLDASQAIGPTAPPHTSHSQQPNNHTTSAYDACTTIHGGVRAERVDTNLMRAALRVSWVVLMTVPSGRWNATSVHSKPKRPVVIRVNGRVPSPKIGAAGFKDRRGVGKISRQSQSDNEGTEEYMGKPSRASHGRRFLNGFVLLAGPTSYKIEEFEALLSMCQGRFELPTGTPANFAESYLRDPNHATSPTSSPTHRASGRRPCRFLTVLSLERSEMMSTNGFPENWGLGATAVGTTLLPYSGISPPSPVASDMRGEGPSTSGFVLLE</sequence>
<dbReference type="Proteomes" id="UP001215598">
    <property type="component" value="Unassembled WGS sequence"/>
</dbReference>
<gene>
    <name evidence="2" type="ORF">B0H16DRAFT_1701090</name>
</gene>
<keyword evidence="3" id="KW-1185">Reference proteome</keyword>
<evidence type="ECO:0000313" key="2">
    <source>
        <dbReference type="EMBL" id="KAJ7717099.1"/>
    </source>
</evidence>
<feature type="compositionally biased region" description="Polar residues" evidence="1">
    <location>
        <begin position="92"/>
        <end position="104"/>
    </location>
</feature>
<dbReference type="AlphaFoldDB" id="A0AAD7MH32"/>
<organism evidence="2 3">
    <name type="scientific">Mycena metata</name>
    <dbReference type="NCBI Taxonomy" id="1033252"/>
    <lineage>
        <taxon>Eukaryota</taxon>
        <taxon>Fungi</taxon>
        <taxon>Dikarya</taxon>
        <taxon>Basidiomycota</taxon>
        <taxon>Agaricomycotina</taxon>
        <taxon>Agaricomycetes</taxon>
        <taxon>Agaricomycetidae</taxon>
        <taxon>Agaricales</taxon>
        <taxon>Marasmiineae</taxon>
        <taxon>Mycenaceae</taxon>
        <taxon>Mycena</taxon>
    </lineage>
</organism>
<evidence type="ECO:0000313" key="3">
    <source>
        <dbReference type="Proteomes" id="UP001215598"/>
    </source>
</evidence>
<name>A0AAD7MH32_9AGAR</name>
<comment type="caution">
    <text evidence="2">The sequence shown here is derived from an EMBL/GenBank/DDBJ whole genome shotgun (WGS) entry which is preliminary data.</text>
</comment>
<proteinExistence type="predicted"/>
<evidence type="ECO:0000256" key="1">
    <source>
        <dbReference type="SAM" id="MobiDB-lite"/>
    </source>
</evidence>
<reference evidence="2" key="1">
    <citation type="submission" date="2023-03" db="EMBL/GenBank/DDBJ databases">
        <title>Massive genome expansion in bonnet fungi (Mycena s.s.) driven by repeated elements and novel gene families across ecological guilds.</title>
        <authorList>
            <consortium name="Lawrence Berkeley National Laboratory"/>
            <person name="Harder C.B."/>
            <person name="Miyauchi S."/>
            <person name="Viragh M."/>
            <person name="Kuo A."/>
            <person name="Thoen E."/>
            <person name="Andreopoulos B."/>
            <person name="Lu D."/>
            <person name="Skrede I."/>
            <person name="Drula E."/>
            <person name="Henrissat B."/>
            <person name="Morin E."/>
            <person name="Kohler A."/>
            <person name="Barry K."/>
            <person name="LaButti K."/>
            <person name="Morin E."/>
            <person name="Salamov A."/>
            <person name="Lipzen A."/>
            <person name="Mereny Z."/>
            <person name="Hegedus B."/>
            <person name="Baldrian P."/>
            <person name="Stursova M."/>
            <person name="Weitz H."/>
            <person name="Taylor A."/>
            <person name="Grigoriev I.V."/>
            <person name="Nagy L.G."/>
            <person name="Martin F."/>
            <person name="Kauserud H."/>
        </authorList>
    </citation>
    <scope>NUCLEOTIDE SEQUENCE</scope>
    <source>
        <strain evidence="2">CBHHK182m</strain>
    </source>
</reference>
<feature type="region of interest" description="Disordered" evidence="1">
    <location>
        <begin position="1"/>
        <end position="22"/>
    </location>
</feature>
<protein>
    <submittedName>
        <fullName evidence="2">Uncharacterized protein</fullName>
    </submittedName>
</protein>
<feature type="region of interest" description="Disordered" evidence="1">
    <location>
        <begin position="254"/>
        <end position="277"/>
    </location>
</feature>
<feature type="compositionally biased region" description="Polar residues" evidence="1">
    <location>
        <begin position="336"/>
        <end position="345"/>
    </location>
</feature>
<feature type="compositionally biased region" description="Basic and acidic residues" evidence="1">
    <location>
        <begin position="9"/>
        <end position="19"/>
    </location>
</feature>
<feature type="region of interest" description="Disordered" evidence="1">
    <location>
        <begin position="188"/>
        <end position="207"/>
    </location>
</feature>
<accession>A0AAD7MH32</accession>
<dbReference type="EMBL" id="JARKIB010000282">
    <property type="protein sequence ID" value="KAJ7717099.1"/>
    <property type="molecule type" value="Genomic_DNA"/>
</dbReference>
<feature type="region of interest" description="Disordered" evidence="1">
    <location>
        <begin position="84"/>
        <end position="104"/>
    </location>
</feature>
<feature type="region of interest" description="Disordered" evidence="1">
    <location>
        <begin position="324"/>
        <end position="345"/>
    </location>
</feature>